<feature type="transmembrane region" description="Helical" evidence="10">
    <location>
        <begin position="185"/>
        <end position="204"/>
    </location>
</feature>
<dbReference type="Pfam" id="PF03116">
    <property type="entry name" value="NQR2_RnfD_RnfE"/>
    <property type="match status" value="1"/>
</dbReference>
<evidence type="ECO:0000256" key="5">
    <source>
        <dbReference type="ARBA" id="ARBA00022692"/>
    </source>
</evidence>
<keyword evidence="1" id="KW-0813">Transport</keyword>
<reference evidence="12" key="1">
    <citation type="submission" date="2016-10" db="EMBL/GenBank/DDBJ databases">
        <authorList>
            <person name="Varghese N."/>
            <person name="Submissions S."/>
        </authorList>
    </citation>
    <scope>NUCLEOTIDE SEQUENCE [LARGE SCALE GENOMIC DNA]</scope>
    <source>
        <strain evidence="12">DSM 3384</strain>
    </source>
</reference>
<proteinExistence type="predicted"/>
<keyword evidence="3" id="KW-0285">Flavoprotein</keyword>
<evidence type="ECO:0000256" key="10">
    <source>
        <dbReference type="SAM" id="Phobius"/>
    </source>
</evidence>
<dbReference type="NCBIfam" id="TIGR01946">
    <property type="entry name" value="rnfD"/>
    <property type="match status" value="1"/>
</dbReference>
<evidence type="ECO:0000256" key="6">
    <source>
        <dbReference type="ARBA" id="ARBA00022967"/>
    </source>
</evidence>
<keyword evidence="6" id="KW-1278">Translocase</keyword>
<dbReference type="PANTHER" id="PTHR30578:SF0">
    <property type="entry name" value="ION-TRANSLOCATING OXIDOREDUCTASE COMPLEX SUBUNIT D"/>
    <property type="match status" value="1"/>
</dbReference>
<dbReference type="InterPro" id="IPR004338">
    <property type="entry name" value="NqrB/RnfD"/>
</dbReference>
<gene>
    <name evidence="11" type="ORF">SAMN04487931_10481</name>
</gene>
<organism evidence="11 12">
    <name type="scientific">Desulfobacula phenolica</name>
    <dbReference type="NCBI Taxonomy" id="90732"/>
    <lineage>
        <taxon>Bacteria</taxon>
        <taxon>Pseudomonadati</taxon>
        <taxon>Thermodesulfobacteriota</taxon>
        <taxon>Desulfobacteria</taxon>
        <taxon>Desulfobacterales</taxon>
        <taxon>Desulfobacteraceae</taxon>
        <taxon>Desulfobacula</taxon>
    </lineage>
</organism>
<accession>A0A1H2FCE8</accession>
<dbReference type="AlphaFoldDB" id="A0A1H2FCE8"/>
<evidence type="ECO:0000256" key="2">
    <source>
        <dbReference type="ARBA" id="ARBA00022553"/>
    </source>
</evidence>
<evidence type="ECO:0000256" key="3">
    <source>
        <dbReference type="ARBA" id="ARBA00022630"/>
    </source>
</evidence>
<name>A0A1H2FCE8_9BACT</name>
<dbReference type="RefSeq" id="WP_092232310.1">
    <property type="nucleotide sequence ID" value="NZ_FNLL01000004.1"/>
</dbReference>
<dbReference type="Proteomes" id="UP000199608">
    <property type="component" value="Unassembled WGS sequence"/>
</dbReference>
<keyword evidence="8 10" id="KW-1133">Transmembrane helix</keyword>
<protein>
    <submittedName>
        <fullName evidence="11">Electron transport complex protein RnfD</fullName>
    </submittedName>
</protein>
<sequence>MNNYKLTVSHAPFWHDGDSLFQMNLNIMIATIPAILFGIIQFGAPAFGVLSLSLSSAMIWELIMNLVSKKKLTIGDLDAAVIGLLFGMMLPATSPWWFVITGTFVAVVIGKTIFGGIGANPFNPTLIGMAFLMLSWKTFFDFDAAYVNYEFGFTALAPLAALKFQGASAVADLFPMGDLIMGKQVGAIGSTFGLGLIIGGIYLILKGYIRWEISVSFIVGIIVSAFFFNMANPDTYAGPMIHLFSGYTLLGAFFLATENSSSPANKIPMLLYGFFAAVMIILMRNIGVYEDGTVLAILLLNLVNPLIDTIRPKVLGKGVTNA</sequence>
<evidence type="ECO:0000256" key="1">
    <source>
        <dbReference type="ARBA" id="ARBA00022448"/>
    </source>
</evidence>
<dbReference type="PANTHER" id="PTHR30578">
    <property type="entry name" value="ELECTRON TRANSPORT COMPLEX PROTEIN RNFD"/>
    <property type="match status" value="1"/>
</dbReference>
<dbReference type="EMBL" id="FNLL01000004">
    <property type="protein sequence ID" value="SDU05022.1"/>
    <property type="molecule type" value="Genomic_DNA"/>
</dbReference>
<keyword evidence="9 10" id="KW-0472">Membrane</keyword>
<evidence type="ECO:0000256" key="7">
    <source>
        <dbReference type="ARBA" id="ARBA00022982"/>
    </source>
</evidence>
<evidence type="ECO:0000313" key="12">
    <source>
        <dbReference type="Proteomes" id="UP000199608"/>
    </source>
</evidence>
<evidence type="ECO:0000256" key="8">
    <source>
        <dbReference type="ARBA" id="ARBA00022989"/>
    </source>
</evidence>
<feature type="transmembrane region" description="Helical" evidence="10">
    <location>
        <begin position="27"/>
        <end position="60"/>
    </location>
</feature>
<dbReference type="GO" id="GO:0055085">
    <property type="term" value="P:transmembrane transport"/>
    <property type="evidence" value="ECO:0007669"/>
    <property type="project" value="InterPro"/>
</dbReference>
<keyword evidence="4" id="KW-0288">FMN</keyword>
<evidence type="ECO:0000256" key="4">
    <source>
        <dbReference type="ARBA" id="ARBA00022643"/>
    </source>
</evidence>
<keyword evidence="12" id="KW-1185">Reference proteome</keyword>
<dbReference type="GO" id="GO:0022900">
    <property type="term" value="P:electron transport chain"/>
    <property type="evidence" value="ECO:0007669"/>
    <property type="project" value="InterPro"/>
</dbReference>
<evidence type="ECO:0000256" key="9">
    <source>
        <dbReference type="ARBA" id="ARBA00023136"/>
    </source>
</evidence>
<keyword evidence="5 10" id="KW-0812">Transmembrane</keyword>
<keyword evidence="7" id="KW-0249">Electron transport</keyword>
<keyword evidence="2" id="KW-0597">Phosphoprotein</keyword>
<dbReference type="InterPro" id="IPR011303">
    <property type="entry name" value="RnfD_bac"/>
</dbReference>
<dbReference type="GO" id="GO:0005886">
    <property type="term" value="C:plasma membrane"/>
    <property type="evidence" value="ECO:0007669"/>
    <property type="project" value="TreeGrafter"/>
</dbReference>
<feature type="transmembrane region" description="Helical" evidence="10">
    <location>
        <begin position="236"/>
        <end position="257"/>
    </location>
</feature>
<feature type="transmembrane region" description="Helical" evidence="10">
    <location>
        <begin position="269"/>
        <end position="286"/>
    </location>
</feature>
<evidence type="ECO:0000313" key="11">
    <source>
        <dbReference type="EMBL" id="SDU05022.1"/>
    </source>
</evidence>
<feature type="transmembrane region" description="Helical" evidence="10">
    <location>
        <begin position="211"/>
        <end position="230"/>
    </location>
</feature>